<accession>A0ABT3HH47</accession>
<organism evidence="1 2">
    <name type="scientific">Rhodobium gokarnense</name>
    <dbReference type="NCBI Taxonomy" id="364296"/>
    <lineage>
        <taxon>Bacteria</taxon>
        <taxon>Pseudomonadati</taxon>
        <taxon>Pseudomonadota</taxon>
        <taxon>Alphaproteobacteria</taxon>
        <taxon>Hyphomicrobiales</taxon>
        <taxon>Rhodobiaceae</taxon>
        <taxon>Rhodobium</taxon>
    </lineage>
</organism>
<reference evidence="2" key="1">
    <citation type="submission" date="2023-07" db="EMBL/GenBank/DDBJ databases">
        <title>Genome sequencing of Purple Non-Sulfur Bacteria from various extreme environments.</title>
        <authorList>
            <person name="Mayer M."/>
        </authorList>
    </citation>
    <scope>NUCLEOTIDE SEQUENCE [LARGE SCALE GENOMIC DNA]</scope>
    <source>
        <strain evidence="2">DSM 17935</strain>
    </source>
</reference>
<name>A0ABT3HH47_9HYPH</name>
<protein>
    <recommendedName>
        <fullName evidence="3">Sulfotransferase family protein</fullName>
    </recommendedName>
</protein>
<keyword evidence="2" id="KW-1185">Reference proteome</keyword>
<evidence type="ECO:0000313" key="2">
    <source>
        <dbReference type="Proteomes" id="UP001209755"/>
    </source>
</evidence>
<dbReference type="EMBL" id="JAOQNS010000014">
    <property type="protein sequence ID" value="MCW2309731.1"/>
    <property type="molecule type" value="Genomic_DNA"/>
</dbReference>
<comment type="caution">
    <text evidence="1">The sequence shown here is derived from an EMBL/GenBank/DDBJ whole genome shotgun (WGS) entry which is preliminary data.</text>
</comment>
<proteinExistence type="predicted"/>
<dbReference type="Proteomes" id="UP001209755">
    <property type="component" value="Unassembled WGS sequence"/>
</dbReference>
<dbReference type="SUPFAM" id="SSF52540">
    <property type="entry name" value="P-loop containing nucleoside triphosphate hydrolases"/>
    <property type="match status" value="1"/>
</dbReference>
<evidence type="ECO:0008006" key="3">
    <source>
        <dbReference type="Google" id="ProtNLM"/>
    </source>
</evidence>
<gene>
    <name evidence="1" type="ORF">M2319_004090</name>
</gene>
<dbReference type="InterPro" id="IPR027417">
    <property type="entry name" value="P-loop_NTPase"/>
</dbReference>
<dbReference type="RefSeq" id="WP_264603309.1">
    <property type="nucleotide sequence ID" value="NZ_JAOQNS010000014.1"/>
</dbReference>
<sequence>MFEHLARFPRIIVTGPHRSGTTICARMIAADTGKVFVMERDLATPRFEGDTEPDLSADTVVAWLGESRDVVLQGATCFRWLAGLYSALKPDLAVVYVVRNTEDVLRSQMAYRGRRLDDPTEKLRQFQDLCLPNSFLVDYEALSSHPMFVEDRSGWAPRQTEHGAPVL</sequence>
<evidence type="ECO:0000313" key="1">
    <source>
        <dbReference type="EMBL" id="MCW2309731.1"/>
    </source>
</evidence>
<dbReference type="Gene3D" id="3.40.50.300">
    <property type="entry name" value="P-loop containing nucleotide triphosphate hydrolases"/>
    <property type="match status" value="1"/>
</dbReference>